<dbReference type="EMBL" id="BARS01030252">
    <property type="protein sequence ID" value="GAG19660.1"/>
    <property type="molecule type" value="Genomic_DNA"/>
</dbReference>
<dbReference type="InterPro" id="IPR027417">
    <property type="entry name" value="P-loop_NTPase"/>
</dbReference>
<gene>
    <name evidence="1" type="ORF">S01H1_47195</name>
</gene>
<protein>
    <recommendedName>
        <fullName evidence="2">Sulfotransferase domain-containing protein</fullName>
    </recommendedName>
</protein>
<reference evidence="1" key="1">
    <citation type="journal article" date="2014" name="Front. Microbiol.">
        <title>High frequency of phylogenetically diverse reductive dehalogenase-homologous genes in deep subseafloor sedimentary metagenomes.</title>
        <authorList>
            <person name="Kawai M."/>
            <person name="Futagami T."/>
            <person name="Toyoda A."/>
            <person name="Takaki Y."/>
            <person name="Nishi S."/>
            <person name="Hori S."/>
            <person name="Arai W."/>
            <person name="Tsubouchi T."/>
            <person name="Morono Y."/>
            <person name="Uchiyama I."/>
            <person name="Ito T."/>
            <person name="Fujiyama A."/>
            <person name="Inagaki F."/>
            <person name="Takami H."/>
        </authorList>
    </citation>
    <scope>NUCLEOTIDE SEQUENCE</scope>
    <source>
        <strain evidence="1">Expedition CK06-06</strain>
    </source>
</reference>
<name>X0VN41_9ZZZZ</name>
<dbReference type="AlphaFoldDB" id="X0VN41"/>
<evidence type="ECO:0008006" key="2">
    <source>
        <dbReference type="Google" id="ProtNLM"/>
    </source>
</evidence>
<dbReference type="SUPFAM" id="SSF52540">
    <property type="entry name" value="P-loop containing nucleoside triphosphate hydrolases"/>
    <property type="match status" value="1"/>
</dbReference>
<sequence>KQIFSGEPEENTFRFCFVRNPLTWYESFWRFKVSIGWEPDGDELDKWDWHPNSMLNGLGDDDFNQFVRNVTKKRPGYVTELYGWYTKTGIHFVGKQEDLVDGLIKVLRVLNLNFDEDFVRNFEPQNTSDYAKYPVAWDKALRKDVERLEYAGIVRYGYERMVDEAIAVTAP</sequence>
<feature type="non-terminal residue" evidence="1">
    <location>
        <position position="1"/>
    </location>
</feature>
<comment type="caution">
    <text evidence="1">The sequence shown here is derived from an EMBL/GenBank/DDBJ whole genome shotgun (WGS) entry which is preliminary data.</text>
</comment>
<evidence type="ECO:0000313" key="1">
    <source>
        <dbReference type="EMBL" id="GAG19660.1"/>
    </source>
</evidence>
<accession>X0VN41</accession>
<organism evidence="1">
    <name type="scientific">marine sediment metagenome</name>
    <dbReference type="NCBI Taxonomy" id="412755"/>
    <lineage>
        <taxon>unclassified sequences</taxon>
        <taxon>metagenomes</taxon>
        <taxon>ecological metagenomes</taxon>
    </lineage>
</organism>
<proteinExistence type="predicted"/>